<dbReference type="EMBL" id="JACHGK010000001">
    <property type="protein sequence ID" value="MBB6444056.1"/>
    <property type="molecule type" value="Genomic_DNA"/>
</dbReference>
<keyword evidence="2" id="KW-1185">Reference proteome</keyword>
<name>A0A7X0LTM7_9BACI</name>
<dbReference type="AlphaFoldDB" id="A0A7X0LTM7"/>
<reference evidence="1 2" key="1">
    <citation type="submission" date="2020-08" db="EMBL/GenBank/DDBJ databases">
        <title>Genomic Encyclopedia of Type Strains, Phase IV (KMG-IV): sequencing the most valuable type-strain genomes for metagenomic binning, comparative biology and taxonomic classification.</title>
        <authorList>
            <person name="Goeker M."/>
        </authorList>
    </citation>
    <scope>NUCLEOTIDE SEQUENCE [LARGE SCALE GENOMIC DNA]</scope>
    <source>
        <strain evidence="1 2">DSM 5391</strain>
    </source>
</reference>
<evidence type="ECO:0000313" key="1">
    <source>
        <dbReference type="EMBL" id="MBB6444056.1"/>
    </source>
</evidence>
<accession>A0A7X0LTM7</accession>
<dbReference type="RefSeq" id="WP_184522690.1">
    <property type="nucleotide sequence ID" value="NZ_JACHGK010000001.1"/>
</dbReference>
<dbReference type="Proteomes" id="UP000531594">
    <property type="component" value="Unassembled WGS sequence"/>
</dbReference>
<protein>
    <submittedName>
        <fullName evidence="1">Uncharacterized protein YkvS</fullName>
    </submittedName>
</protein>
<organism evidence="1 2">
    <name type="scientific">Bacillus benzoevorans</name>
    <dbReference type="NCBI Taxonomy" id="1456"/>
    <lineage>
        <taxon>Bacteria</taxon>
        <taxon>Bacillati</taxon>
        <taxon>Bacillota</taxon>
        <taxon>Bacilli</taxon>
        <taxon>Bacillales</taxon>
        <taxon>Bacillaceae</taxon>
        <taxon>Bacillus</taxon>
    </lineage>
</organism>
<proteinExistence type="predicted"/>
<gene>
    <name evidence="1" type="ORF">HNR53_000644</name>
</gene>
<comment type="caution">
    <text evidence="1">The sequence shown here is derived from an EMBL/GenBank/DDBJ whole genome shotgun (WGS) entry which is preliminary data.</text>
</comment>
<sequence length="86" mass="9715">MHTDHTLLPKKKEAKIGDVILFERNEHVYEGTVFLVRENSVLIDISRDAAEELGYEQPNTVVGHGKYTVIGIHENMGIHGESLVFQ</sequence>
<dbReference type="Pfam" id="PF09953">
    <property type="entry name" value="DUF2187"/>
    <property type="match status" value="1"/>
</dbReference>
<dbReference type="InterPro" id="IPR018690">
    <property type="entry name" value="DUF2187"/>
</dbReference>
<evidence type="ECO:0000313" key="2">
    <source>
        <dbReference type="Proteomes" id="UP000531594"/>
    </source>
</evidence>